<keyword evidence="2" id="KW-1185">Reference proteome</keyword>
<accession>A0ABU9Y7D9</accession>
<dbReference type="EMBL" id="JBDIME010000020">
    <property type="protein sequence ID" value="MEN2791736.1"/>
    <property type="molecule type" value="Genomic_DNA"/>
</dbReference>
<evidence type="ECO:0000313" key="2">
    <source>
        <dbReference type="Proteomes" id="UP001419910"/>
    </source>
</evidence>
<protein>
    <submittedName>
        <fullName evidence="1">DOMON-like domain-containing protein</fullName>
    </submittedName>
</protein>
<comment type="caution">
    <text evidence="1">The sequence shown here is derived from an EMBL/GenBank/DDBJ whole genome shotgun (WGS) entry which is preliminary data.</text>
</comment>
<organism evidence="1 2">
    <name type="scientific">Sphingomonas oligophenolica</name>
    <dbReference type="NCBI Taxonomy" id="301154"/>
    <lineage>
        <taxon>Bacteria</taxon>
        <taxon>Pseudomonadati</taxon>
        <taxon>Pseudomonadota</taxon>
        <taxon>Alphaproteobacteria</taxon>
        <taxon>Sphingomonadales</taxon>
        <taxon>Sphingomonadaceae</taxon>
        <taxon>Sphingomonas</taxon>
    </lineage>
</organism>
<reference evidence="1 2" key="1">
    <citation type="submission" date="2024-05" db="EMBL/GenBank/DDBJ databases">
        <authorList>
            <person name="Liu Q."/>
            <person name="Xin Y.-H."/>
        </authorList>
    </citation>
    <scope>NUCLEOTIDE SEQUENCE [LARGE SCALE GENOMIC DNA]</scope>
    <source>
        <strain evidence="1 2">CGMCC 1.10181</strain>
    </source>
</reference>
<sequence>MKGRRLPSSAKQRFELIPHPDFPSRAVRSISVEVWKANGSLELRYHVRGALEDVLWPEPTEIGRADRLWEHTCFEAFVGSPGKLEYTELNFAPSGQWAAYGFEDYRAGMWIGLETVGSVGCFDRPDGVALWCSAYLMALPYRREWQLGLSAIIEAKDGTKSYWALAHAPGPPDFHNRDCFTARLAAPSGA</sequence>
<gene>
    <name evidence="1" type="ORF">ABC974_19045</name>
</gene>
<dbReference type="Proteomes" id="UP001419910">
    <property type="component" value="Unassembled WGS sequence"/>
</dbReference>
<dbReference type="CDD" id="cd09627">
    <property type="entry name" value="DOMON_murB_like"/>
    <property type="match status" value="1"/>
</dbReference>
<proteinExistence type="predicted"/>
<name>A0ABU9Y7D9_9SPHN</name>
<dbReference type="RefSeq" id="WP_343892637.1">
    <property type="nucleotide sequence ID" value="NZ_BAAAEH010000061.1"/>
</dbReference>
<evidence type="ECO:0000313" key="1">
    <source>
        <dbReference type="EMBL" id="MEN2791736.1"/>
    </source>
</evidence>